<evidence type="ECO:0000256" key="4">
    <source>
        <dbReference type="ARBA" id="ARBA00023002"/>
    </source>
</evidence>
<evidence type="ECO:0000256" key="3">
    <source>
        <dbReference type="ARBA" id="ARBA00022827"/>
    </source>
</evidence>
<dbReference type="Gene3D" id="3.30.465.10">
    <property type="match status" value="1"/>
</dbReference>
<dbReference type="AlphaFoldDB" id="A0A3D8QTW0"/>
<evidence type="ECO:0000313" key="8">
    <source>
        <dbReference type="Proteomes" id="UP000256328"/>
    </source>
</evidence>
<dbReference type="InterPro" id="IPR016169">
    <property type="entry name" value="FAD-bd_PCMH_sub2"/>
</dbReference>
<comment type="similarity">
    <text evidence="1">Belongs to the oxygen-dependent FAD-linked oxidoreductase family.</text>
</comment>
<keyword evidence="4" id="KW-0560">Oxidoreductase</keyword>
<feature type="chain" id="PRO_5017818647" evidence="5">
    <location>
        <begin position="20"/>
        <end position="538"/>
    </location>
</feature>
<feature type="domain" description="FAD-binding PCMH-type" evidence="6">
    <location>
        <begin position="90"/>
        <end position="261"/>
    </location>
</feature>
<keyword evidence="8" id="KW-1185">Reference proteome</keyword>
<evidence type="ECO:0000256" key="5">
    <source>
        <dbReference type="SAM" id="SignalP"/>
    </source>
</evidence>
<accession>A0A3D8QTW0</accession>
<keyword evidence="5" id="KW-0732">Signal</keyword>
<keyword evidence="2" id="KW-0285">Flavoprotein</keyword>
<dbReference type="PANTHER" id="PTHR42973:SF13">
    <property type="entry name" value="FAD-BINDING PCMH-TYPE DOMAIN-CONTAINING PROTEIN"/>
    <property type="match status" value="1"/>
</dbReference>
<name>A0A3D8QTW0_9HELO</name>
<dbReference type="Gene3D" id="3.40.462.20">
    <property type="match status" value="1"/>
</dbReference>
<keyword evidence="3" id="KW-0274">FAD</keyword>
<comment type="caution">
    <text evidence="7">The sequence shown here is derived from an EMBL/GenBank/DDBJ whole genome shotgun (WGS) entry which is preliminary data.</text>
</comment>
<dbReference type="InterPro" id="IPR016167">
    <property type="entry name" value="FAD-bd_PCMH_sub1"/>
</dbReference>
<dbReference type="PROSITE" id="PS51387">
    <property type="entry name" value="FAD_PCMH"/>
    <property type="match status" value="1"/>
</dbReference>
<evidence type="ECO:0000259" key="6">
    <source>
        <dbReference type="PROSITE" id="PS51387"/>
    </source>
</evidence>
<evidence type="ECO:0000313" key="7">
    <source>
        <dbReference type="EMBL" id="RDW65229.1"/>
    </source>
</evidence>
<feature type="signal peptide" evidence="5">
    <location>
        <begin position="1"/>
        <end position="19"/>
    </location>
</feature>
<dbReference type="InterPro" id="IPR016166">
    <property type="entry name" value="FAD-bd_PCMH"/>
</dbReference>
<evidence type="ECO:0000256" key="2">
    <source>
        <dbReference type="ARBA" id="ARBA00022630"/>
    </source>
</evidence>
<dbReference type="Pfam" id="PF01565">
    <property type="entry name" value="FAD_binding_4"/>
    <property type="match status" value="1"/>
</dbReference>
<dbReference type="Proteomes" id="UP000256328">
    <property type="component" value="Unassembled WGS sequence"/>
</dbReference>
<dbReference type="PANTHER" id="PTHR42973">
    <property type="entry name" value="BINDING OXIDOREDUCTASE, PUTATIVE (AFU_ORTHOLOGUE AFUA_1G17690)-RELATED"/>
    <property type="match status" value="1"/>
</dbReference>
<protein>
    <submittedName>
        <fullName evidence="7">FAD binding-containing protein</fullName>
    </submittedName>
</protein>
<dbReference type="EMBL" id="PDLN01000015">
    <property type="protein sequence ID" value="RDW65229.1"/>
    <property type="molecule type" value="Genomic_DNA"/>
</dbReference>
<dbReference type="GO" id="GO:0071949">
    <property type="term" value="F:FAD binding"/>
    <property type="evidence" value="ECO:0007669"/>
    <property type="project" value="InterPro"/>
</dbReference>
<dbReference type="GO" id="GO:0016491">
    <property type="term" value="F:oxidoreductase activity"/>
    <property type="evidence" value="ECO:0007669"/>
    <property type="project" value="UniProtKB-KW"/>
</dbReference>
<dbReference type="OrthoDB" id="2151789at2759"/>
<gene>
    <name evidence="7" type="ORF">BP5796_09921</name>
</gene>
<sequence length="538" mass="58144">MQFSSVALLLSVLACNITAESMKWTLDDVDEQITAFANSIKNRALCGTSAILSGCVLACGFLNFALPGQISYPNSTTYAEESIYWSLQQTSASPKCRFSPNSATDVSLGVLTARVTQCKFAVKSGGHVPFFGASNIDGGMTIDLINLNQITVAANKTQTSVGPGNRWYDVYTRLDPMGLSVIGGRVSDIGVGGLTLGGGISFFSGRYGWACDNVNVYQVVFADGSIHDVSYQSNPKLYYALRGGGNNFGIVTRFDLATFPQGDLWAGSQTFLYDNSTAAALNSAFYNFNINAVNDPYAAVILAYAYAQAENIYVIASDLQYGKPVVNPPILQNFTAVPSPIADSLKIQNLSALTVEFLSVNPSGFRQTFWTLMAQNDAELMNTIVSIFQSETNRIANASGLVAACVFQPITVPMLSHFSKNGGNALGLSASDGPLNLVEVDMSWSDAADDERVYAAVRSIIQQANATAHERGLGNRFLYQNYAAKEQDVFASYGEENLKKLRSVAKRYDPAAIWQRLQPGYFKLGIDAESEHGYLAYT</sequence>
<evidence type="ECO:0000256" key="1">
    <source>
        <dbReference type="ARBA" id="ARBA00005466"/>
    </source>
</evidence>
<organism evidence="7 8">
    <name type="scientific">Coleophoma crateriformis</name>
    <dbReference type="NCBI Taxonomy" id="565419"/>
    <lineage>
        <taxon>Eukaryota</taxon>
        <taxon>Fungi</taxon>
        <taxon>Dikarya</taxon>
        <taxon>Ascomycota</taxon>
        <taxon>Pezizomycotina</taxon>
        <taxon>Leotiomycetes</taxon>
        <taxon>Helotiales</taxon>
        <taxon>Dermateaceae</taxon>
        <taxon>Coleophoma</taxon>
    </lineage>
</organism>
<dbReference type="InterPro" id="IPR050416">
    <property type="entry name" value="FAD-linked_Oxidoreductase"/>
</dbReference>
<dbReference type="Gene3D" id="3.30.43.10">
    <property type="entry name" value="Uridine Diphospho-n-acetylenolpyruvylglucosamine Reductase, domain 2"/>
    <property type="match status" value="1"/>
</dbReference>
<reference evidence="7 8" key="1">
    <citation type="journal article" date="2018" name="IMA Fungus">
        <title>IMA Genome-F 9: Draft genome sequence of Annulohypoxylon stygium, Aspergillus mulundensis, Berkeleyomyces basicola (syn. Thielaviopsis basicola), Ceratocystis smalleyi, two Cercospora beticola strains, Coleophoma cylindrospora, Fusarium fracticaudum, Phialophora cf. hyalina, and Morchella septimelata.</title>
        <authorList>
            <person name="Wingfield B.D."/>
            <person name="Bills G.F."/>
            <person name="Dong Y."/>
            <person name="Huang W."/>
            <person name="Nel W.J."/>
            <person name="Swalarsk-Parry B.S."/>
            <person name="Vaghefi N."/>
            <person name="Wilken P.M."/>
            <person name="An Z."/>
            <person name="de Beer Z.W."/>
            <person name="De Vos L."/>
            <person name="Chen L."/>
            <person name="Duong T.A."/>
            <person name="Gao Y."/>
            <person name="Hammerbacher A."/>
            <person name="Kikkert J.R."/>
            <person name="Li Y."/>
            <person name="Li H."/>
            <person name="Li K."/>
            <person name="Li Q."/>
            <person name="Liu X."/>
            <person name="Ma X."/>
            <person name="Naidoo K."/>
            <person name="Pethybridge S.J."/>
            <person name="Sun J."/>
            <person name="Steenkamp E.T."/>
            <person name="van der Nest M.A."/>
            <person name="van Wyk S."/>
            <person name="Wingfield M.J."/>
            <person name="Xiong C."/>
            <person name="Yue Q."/>
            <person name="Zhang X."/>
        </authorList>
    </citation>
    <scope>NUCLEOTIDE SEQUENCE [LARGE SCALE GENOMIC DNA]</scope>
    <source>
        <strain evidence="7 8">BP5796</strain>
    </source>
</reference>
<proteinExistence type="inferred from homology"/>
<dbReference type="InterPro" id="IPR036318">
    <property type="entry name" value="FAD-bd_PCMH-like_sf"/>
</dbReference>
<dbReference type="InterPro" id="IPR006094">
    <property type="entry name" value="Oxid_FAD_bind_N"/>
</dbReference>
<dbReference type="SUPFAM" id="SSF56176">
    <property type="entry name" value="FAD-binding/transporter-associated domain-like"/>
    <property type="match status" value="1"/>
</dbReference>